<dbReference type="AlphaFoldDB" id="A0A6M5YV94"/>
<organism evidence="2 3">
    <name type="scientific">Frigoriglobus tundricola</name>
    <dbReference type="NCBI Taxonomy" id="2774151"/>
    <lineage>
        <taxon>Bacteria</taxon>
        <taxon>Pseudomonadati</taxon>
        <taxon>Planctomycetota</taxon>
        <taxon>Planctomycetia</taxon>
        <taxon>Gemmatales</taxon>
        <taxon>Gemmataceae</taxon>
        <taxon>Frigoriglobus</taxon>
    </lineage>
</organism>
<evidence type="ECO:0000313" key="2">
    <source>
        <dbReference type="EMBL" id="QJW97878.1"/>
    </source>
</evidence>
<sequence length="132" mass="13498">MFRRPPAFALLVGLVATQTGCHTRCDQRPAVVSSGPRTGTPCQPVGRSGGCFDAATGQPVPCPPDVPTSTGPGAPYSYPPIGPMPSVGPRPVELPMPAENIPRPAVPYPAPADASLPYPIVPGVPVKVGPNK</sequence>
<feature type="region of interest" description="Disordered" evidence="1">
    <location>
        <begin position="62"/>
        <end position="82"/>
    </location>
</feature>
<dbReference type="Proteomes" id="UP000503447">
    <property type="component" value="Chromosome"/>
</dbReference>
<reference evidence="3" key="1">
    <citation type="submission" date="2020-05" db="EMBL/GenBank/DDBJ databases">
        <title>Frigoriglobus tundricola gen. nov., sp. nov., a psychrotolerant cellulolytic planctomycete of the family Gemmataceae with two divergent copies of 16S rRNA gene.</title>
        <authorList>
            <person name="Kulichevskaya I.S."/>
            <person name="Ivanova A.A."/>
            <person name="Naumoff D.G."/>
            <person name="Beletsky A.V."/>
            <person name="Rijpstra W.I.C."/>
            <person name="Sinninghe Damste J.S."/>
            <person name="Mardanov A.V."/>
            <person name="Ravin N.V."/>
            <person name="Dedysh S.N."/>
        </authorList>
    </citation>
    <scope>NUCLEOTIDE SEQUENCE [LARGE SCALE GENOMIC DNA]</scope>
    <source>
        <strain evidence="3">PL17</strain>
    </source>
</reference>
<keyword evidence="3" id="KW-1185">Reference proteome</keyword>
<evidence type="ECO:0000313" key="3">
    <source>
        <dbReference type="Proteomes" id="UP000503447"/>
    </source>
</evidence>
<dbReference type="KEGG" id="ftj:FTUN_5458"/>
<protein>
    <submittedName>
        <fullName evidence="2">Uncharacterized protein</fullName>
    </submittedName>
</protein>
<name>A0A6M5YV94_9BACT</name>
<gene>
    <name evidence="2" type="ORF">FTUN_5458</name>
</gene>
<dbReference type="EMBL" id="CP053452">
    <property type="protein sequence ID" value="QJW97878.1"/>
    <property type="molecule type" value="Genomic_DNA"/>
</dbReference>
<evidence type="ECO:0000256" key="1">
    <source>
        <dbReference type="SAM" id="MobiDB-lite"/>
    </source>
</evidence>
<accession>A0A6M5YV94</accession>
<proteinExistence type="predicted"/>